<proteinExistence type="predicted"/>
<feature type="compositionally biased region" description="Low complexity" evidence="6">
    <location>
        <begin position="110"/>
        <end position="163"/>
    </location>
</feature>
<dbReference type="PROSITE" id="PS51257">
    <property type="entry name" value="PROKAR_LIPOPROTEIN"/>
    <property type="match status" value="1"/>
</dbReference>
<evidence type="ECO:0000259" key="8">
    <source>
        <dbReference type="PROSITE" id="PS50940"/>
    </source>
</evidence>
<evidence type="ECO:0000256" key="6">
    <source>
        <dbReference type="SAM" id="MobiDB-lite"/>
    </source>
</evidence>
<keyword evidence="5" id="KW-0325">Glycoprotein</keyword>
<feature type="chain" id="PRO_5043422179" description="Chitin-binding type-2 domain-containing protein" evidence="7">
    <location>
        <begin position="27"/>
        <end position="553"/>
    </location>
</feature>
<dbReference type="InterPro" id="IPR036508">
    <property type="entry name" value="Chitin-bd_dom_sf"/>
</dbReference>
<dbReference type="PROSITE" id="PS50940">
    <property type="entry name" value="CHIT_BIND_II"/>
    <property type="match status" value="6"/>
</dbReference>
<reference evidence="9" key="2">
    <citation type="submission" date="2022-08" db="UniProtKB">
        <authorList>
            <consortium name="EnsemblMetazoa"/>
        </authorList>
    </citation>
    <scope>IDENTIFICATION</scope>
    <source>
        <strain evidence="9">STECLA/ALBI9_A</strain>
    </source>
</reference>
<organism evidence="9 10">
    <name type="scientific">Anopheles albimanus</name>
    <name type="common">New world malaria mosquito</name>
    <dbReference type="NCBI Taxonomy" id="7167"/>
    <lineage>
        <taxon>Eukaryota</taxon>
        <taxon>Metazoa</taxon>
        <taxon>Ecdysozoa</taxon>
        <taxon>Arthropoda</taxon>
        <taxon>Hexapoda</taxon>
        <taxon>Insecta</taxon>
        <taxon>Pterygota</taxon>
        <taxon>Neoptera</taxon>
        <taxon>Endopterygota</taxon>
        <taxon>Diptera</taxon>
        <taxon>Nematocera</taxon>
        <taxon>Culicoidea</taxon>
        <taxon>Culicidae</taxon>
        <taxon>Anophelinae</taxon>
        <taxon>Anopheles</taxon>
    </lineage>
</organism>
<evidence type="ECO:0000256" key="7">
    <source>
        <dbReference type="SAM" id="SignalP"/>
    </source>
</evidence>
<dbReference type="EnsemblMetazoa" id="AALB003981-RA">
    <property type="protein sequence ID" value="AALB003981-PA"/>
    <property type="gene ID" value="AALB003981"/>
</dbReference>
<dbReference type="STRING" id="7167.A0A182FBU7"/>
<protein>
    <recommendedName>
        <fullName evidence="8">Chitin-binding type-2 domain-containing protein</fullName>
    </recommendedName>
</protein>
<dbReference type="Pfam" id="PF01607">
    <property type="entry name" value="CBM_14"/>
    <property type="match status" value="6"/>
</dbReference>
<evidence type="ECO:0000256" key="1">
    <source>
        <dbReference type="ARBA" id="ARBA00022669"/>
    </source>
</evidence>
<keyword evidence="2 7" id="KW-0732">Signal</keyword>
<evidence type="ECO:0000256" key="4">
    <source>
        <dbReference type="ARBA" id="ARBA00023157"/>
    </source>
</evidence>
<dbReference type="InterPro" id="IPR002557">
    <property type="entry name" value="Chitin-bd_dom"/>
</dbReference>
<keyword evidence="10" id="KW-1185">Reference proteome</keyword>
<feature type="region of interest" description="Disordered" evidence="6">
    <location>
        <begin position="101"/>
        <end position="200"/>
    </location>
</feature>
<dbReference type="InterPro" id="IPR051940">
    <property type="entry name" value="Chitin_bind-dev_reg"/>
</dbReference>
<keyword evidence="3" id="KW-0677">Repeat</keyword>
<reference evidence="9 10" key="1">
    <citation type="journal article" date="2017" name="G3 (Bethesda)">
        <title>The Physical Genome Mapping of Anopheles albimanus Corrected Scaffold Misassemblies and Identified Interarm Rearrangements in Genus Anopheles.</title>
        <authorList>
            <person name="Artemov G.N."/>
            <person name="Peery A.N."/>
            <person name="Jiang X."/>
            <person name="Tu Z."/>
            <person name="Stegniy V.N."/>
            <person name="Sharakhova M.V."/>
            <person name="Sharakhov I.V."/>
        </authorList>
    </citation>
    <scope>NUCLEOTIDE SEQUENCE [LARGE SCALE GENOMIC DNA]</scope>
    <source>
        <strain evidence="9 10">ALBI9_A</strain>
    </source>
</reference>
<feature type="domain" description="Chitin-binding type-2" evidence="8">
    <location>
        <begin position="309"/>
        <end position="366"/>
    </location>
</feature>
<dbReference type="VEuPathDB" id="VectorBase:AALB20_030669"/>
<dbReference type="SMART" id="SM00494">
    <property type="entry name" value="ChtBD2"/>
    <property type="match status" value="6"/>
</dbReference>
<dbReference type="AlphaFoldDB" id="A0A182FBU7"/>
<feature type="signal peptide" evidence="7">
    <location>
        <begin position="1"/>
        <end position="26"/>
    </location>
</feature>
<evidence type="ECO:0000256" key="2">
    <source>
        <dbReference type="ARBA" id="ARBA00022729"/>
    </source>
</evidence>
<feature type="compositionally biased region" description="Low complexity" evidence="6">
    <location>
        <begin position="171"/>
        <end position="200"/>
    </location>
</feature>
<evidence type="ECO:0000313" key="10">
    <source>
        <dbReference type="Proteomes" id="UP000069272"/>
    </source>
</evidence>
<feature type="domain" description="Chitin-binding type-2" evidence="8">
    <location>
        <begin position="39"/>
        <end position="97"/>
    </location>
</feature>
<dbReference type="GO" id="GO:0008061">
    <property type="term" value="F:chitin binding"/>
    <property type="evidence" value="ECO:0007669"/>
    <property type="project" value="UniProtKB-KW"/>
</dbReference>
<evidence type="ECO:0000313" key="9">
    <source>
        <dbReference type="EnsemblMetazoa" id="AALB003981-PA"/>
    </source>
</evidence>
<feature type="domain" description="Chitin-binding type-2" evidence="8">
    <location>
        <begin position="377"/>
        <end position="434"/>
    </location>
</feature>
<dbReference type="SUPFAM" id="SSF57625">
    <property type="entry name" value="Invertebrate chitin-binding proteins"/>
    <property type="match status" value="6"/>
</dbReference>
<dbReference type="VEuPathDB" id="VectorBase:AALB20_026901"/>
<feature type="domain" description="Chitin-binding type-2" evidence="8">
    <location>
        <begin position="246"/>
        <end position="306"/>
    </location>
</feature>
<keyword evidence="1" id="KW-0147">Chitin-binding</keyword>
<sequence length="553" mass="60102">MAEIKTRVLLPLAIVLLTVTTSVTSCRENIICDPNRPETAPCQNSTADWTLEPSLIDCSVFLNCLFGTGLINCCPDGEYFNPETLLCEDSANVECDIISPPCTDTPPLPTTTESDGTDTTTLNPAETTLDPNETTLLPEETTTTVAPEETTTLPGGTTTQDPESTTHDPETTTQDPETTTLEPEETTALPGDTTTTLDPDVTTLLPETTTVDPEVTTVLPEETTTDDQGTTVPAPETTTEVANELDTLCAAQTSTETVEVPYPGQCNQYVICTDREFARVETCPAGLHFNPIRSVCDARNAAECLDFVCQDNPAGTVLILKSINACDKYYICFGSMVQVRQCAPGTIYDPENNWCIVDNAETPCERDRPPPPPESVIAQCRAEDELSKIRHPSHCDVYYRCINGVIIVRQCPSGLLFDTVRDQCNLWITVGCLLTMLAAVVQAQNCSSFNYTRFLADHRKCHYYTVCYNGRPAPVVCPSGYHFNVDKQLCDYPSLAGCIQCPPAGFANLAVDGSCTKFVQCFMGVALDRECPAGLKFDATSGQCNLAARVQCK</sequence>
<evidence type="ECO:0000256" key="3">
    <source>
        <dbReference type="ARBA" id="ARBA00022737"/>
    </source>
</evidence>
<dbReference type="Gene3D" id="2.170.140.10">
    <property type="entry name" value="Chitin binding domain"/>
    <property type="match status" value="6"/>
</dbReference>
<name>A0A182FBU7_ANOAL</name>
<dbReference type="VEuPathDB" id="VectorBase:AALB003981"/>
<evidence type="ECO:0000256" key="5">
    <source>
        <dbReference type="ARBA" id="ARBA00023180"/>
    </source>
</evidence>
<keyword evidence="4" id="KW-1015">Disulfide bond</keyword>
<feature type="domain" description="Chitin-binding type-2" evidence="8">
    <location>
        <begin position="443"/>
        <end position="500"/>
    </location>
</feature>
<feature type="domain" description="Chitin-binding type-2" evidence="8">
    <location>
        <begin position="501"/>
        <end position="553"/>
    </location>
</feature>
<dbReference type="GO" id="GO:0005576">
    <property type="term" value="C:extracellular region"/>
    <property type="evidence" value="ECO:0007669"/>
    <property type="project" value="InterPro"/>
</dbReference>
<accession>A0A182FBU7</accession>
<dbReference type="PANTHER" id="PTHR23301">
    <property type="entry name" value="CHITIN BINDING PERITROPHIN-A"/>
    <property type="match status" value="1"/>
</dbReference>
<dbReference type="PANTHER" id="PTHR23301:SF0">
    <property type="entry name" value="CHITIN-BINDING TYPE-2 DOMAIN-CONTAINING PROTEIN-RELATED"/>
    <property type="match status" value="1"/>
</dbReference>
<dbReference type="Proteomes" id="UP000069272">
    <property type="component" value="Chromosome 3R"/>
</dbReference>